<dbReference type="PATRIC" id="fig|1139996.3.peg.1398"/>
<dbReference type="EMBL" id="AHYT01000005">
    <property type="protein sequence ID" value="EOT28895.1"/>
    <property type="molecule type" value="Genomic_DNA"/>
</dbReference>
<dbReference type="HOGENOM" id="CLU_3152574_0_0_9"/>
<evidence type="ECO:0000313" key="1">
    <source>
        <dbReference type="EMBL" id="EOT28895.1"/>
    </source>
</evidence>
<comment type="caution">
    <text evidence="1">The sequence shown here is derived from an EMBL/GenBank/DDBJ whole genome shotgun (WGS) entry which is preliminary data.</text>
</comment>
<reference evidence="1 2" key="1">
    <citation type="submission" date="2013-03" db="EMBL/GenBank/DDBJ databases">
        <title>The Genome Sequence of Enterococcus saccharolyticus ATCC_43076 (Illumina only assembly).</title>
        <authorList>
            <consortium name="The Broad Institute Genomics Platform"/>
            <consortium name="The Broad Institute Genome Sequencing Center for Infectious Disease"/>
            <person name="Earl A."/>
            <person name="Russ C."/>
            <person name="Gilmore M."/>
            <person name="Surin D."/>
            <person name="Walker B."/>
            <person name="Young S."/>
            <person name="Zeng Q."/>
            <person name="Gargeya S."/>
            <person name="Fitzgerald M."/>
            <person name="Haas B."/>
            <person name="Abouelleil A."/>
            <person name="Allen A.W."/>
            <person name="Alvarado L."/>
            <person name="Arachchi H.M."/>
            <person name="Berlin A.M."/>
            <person name="Chapman S.B."/>
            <person name="Gainer-Dewar J."/>
            <person name="Goldberg J."/>
            <person name="Griggs A."/>
            <person name="Gujja S."/>
            <person name="Hansen M."/>
            <person name="Howarth C."/>
            <person name="Imamovic A."/>
            <person name="Ireland A."/>
            <person name="Larimer J."/>
            <person name="McCowan C."/>
            <person name="Murphy C."/>
            <person name="Pearson M."/>
            <person name="Poon T.W."/>
            <person name="Priest M."/>
            <person name="Roberts A."/>
            <person name="Saif S."/>
            <person name="Shea T."/>
            <person name="Sisk P."/>
            <person name="Sykes S."/>
            <person name="Wortman J."/>
            <person name="Nusbaum C."/>
            <person name="Birren B."/>
        </authorList>
    </citation>
    <scope>NUCLEOTIDE SEQUENCE [LARGE SCALE GENOMIC DNA]</scope>
    <source>
        <strain evidence="1 2">ATCC 43076</strain>
    </source>
</reference>
<organism evidence="1 2">
    <name type="scientific">Enterococcus saccharolyticus subsp. saccharolyticus ATCC 43076</name>
    <dbReference type="NCBI Taxonomy" id="1139996"/>
    <lineage>
        <taxon>Bacteria</taxon>
        <taxon>Bacillati</taxon>
        <taxon>Bacillota</taxon>
        <taxon>Bacilli</taxon>
        <taxon>Lactobacillales</taxon>
        <taxon>Enterococcaceae</taxon>
        <taxon>Enterococcus</taxon>
    </lineage>
</organism>
<sequence>MTNQQASYRFLLHDYYMFFGTIMKEKMYTFKAKVIAKNVQRIVLSNMM</sequence>
<keyword evidence="2" id="KW-1185">Reference proteome</keyword>
<dbReference type="Proteomes" id="UP000014136">
    <property type="component" value="Unassembled WGS sequence"/>
</dbReference>
<gene>
    <name evidence="1" type="ORF">OMQ_01417</name>
</gene>
<evidence type="ECO:0000313" key="2">
    <source>
        <dbReference type="Proteomes" id="UP000014136"/>
    </source>
</evidence>
<accession>S0NYL1</accession>
<proteinExistence type="predicted"/>
<protein>
    <submittedName>
        <fullName evidence="1">Uncharacterized protein</fullName>
    </submittedName>
</protein>
<dbReference type="AlphaFoldDB" id="S0NYL1"/>
<name>S0NYL1_9ENTE</name>